<dbReference type="RefSeq" id="WP_107556545.1">
    <property type="nucleotide sequence ID" value="NZ_BMDF01000005.1"/>
</dbReference>
<sequence length="850" mass="97352">MTEAVETHQTVYDLIKRASRVITPLSPINIFAARHPWANMEEETFEEVARSFEKTQNINLYPSESLLSSAIQRGEIQQDVIENKLAQWLKGRNNDLNIEIIEQYCKQTIMNDVNNIMISNHDKEKLEASLANMNKPYKNEHKHVLSSYIMHRSGQSCLDVLNAQMIKWCKLYLDDTQSGWSIPKYGKGFYKTWNEMAQFDPALNKLMRHKIKTLPLEPIESIYYCLNRLGMTEDDFQTYLEAHLLSLPGWTGMLLWKDEQLVLVTDYLAIRLSLEWALISDESVELSNKDNIDITPIVSWIKCGMFTVDSWLQLSSEDQDIYISFANDFDHITRHKLLLEAWEDTYEHRLKQEISSHISTEYKKEKVEAQLAFCIDTRSEPFRRQLEMEGPFETIGIAGFFGLPIEKCELGQHHTHNALPVMNKPQHKIYEYVDTRQTTQYIEKKKSLSSLIYTFKKMKQNVLPSLLLPELTGPWLSLQTISRSFAPKSTGWFINQFNQKVLKKPETKLSIDRSQNDHNELPIGFTKQEKIIYVREALKLMNLTEQFASLVVICGHGSHSANNPYASSLDCGACGGSASGFNAKVLATLCNLPEVRAGLIKENIIIPEETVFIAAEHCTTVDDLQWVYVPELTDQATASFEKLKNVLPTVSRHANRLRLEHIPGMSHSKSNSRTKADRLSSDWSEIRPEWGLARNAAFIIGQRALTEQSQLDGRAFLHNYDWTKDLNGEILNTIMSGPATVAQWINLQYYASTVAPHYYGSGNKITQTVTGGIGVMQGNGSDLLTGLPWQSVMKSDEEYYHAPIRLLVVIQAPNVYIENLLNQNKTFRTKVENDWLLLSSIDEKGEWHKW</sequence>
<evidence type="ECO:0000256" key="1">
    <source>
        <dbReference type="ARBA" id="ARBA00022448"/>
    </source>
</evidence>
<dbReference type="HAMAP" id="MF_01871">
    <property type="entry name" value="DabA"/>
    <property type="match status" value="1"/>
</dbReference>
<feature type="binding site" evidence="6">
    <location>
        <position position="376"/>
    </location>
    <ligand>
        <name>Zn(2+)</name>
        <dbReference type="ChEBI" id="CHEBI:29105"/>
    </ligand>
</feature>
<dbReference type="InterPro" id="IPR018752">
    <property type="entry name" value="DabA"/>
</dbReference>
<protein>
    <recommendedName>
        <fullName evidence="6">Probable inorganic carbon transporter subunit DabA</fullName>
    </recommendedName>
</protein>
<organism evidence="7 8">
    <name type="scientific">Mammaliicoccus vitulinus</name>
    <dbReference type="NCBI Taxonomy" id="71237"/>
    <lineage>
        <taxon>Bacteria</taxon>
        <taxon>Bacillati</taxon>
        <taxon>Bacillota</taxon>
        <taxon>Bacilli</taxon>
        <taxon>Bacillales</taxon>
        <taxon>Staphylococcaceae</taxon>
        <taxon>Mammaliicoccus</taxon>
    </lineage>
</organism>
<comment type="function">
    <text evidence="6">Part of an energy-coupled inorganic carbon pump.</text>
</comment>
<proteinExistence type="inferred from homology"/>
<keyword evidence="3 6" id="KW-0479">Metal-binding</keyword>
<evidence type="ECO:0000313" key="8">
    <source>
        <dbReference type="Proteomes" id="UP000241209"/>
    </source>
</evidence>
<dbReference type="PANTHER" id="PTHR38344">
    <property type="entry name" value="UPF0753 PROTEIN AQ_863"/>
    <property type="match status" value="1"/>
</dbReference>
<dbReference type="Proteomes" id="UP000241209">
    <property type="component" value="Unassembled WGS sequence"/>
</dbReference>
<evidence type="ECO:0000256" key="5">
    <source>
        <dbReference type="ARBA" id="ARBA00023136"/>
    </source>
</evidence>
<name>A0A2T4PWM5_9STAP</name>
<feature type="binding site" evidence="6">
    <location>
        <position position="556"/>
    </location>
    <ligand>
        <name>Zn(2+)</name>
        <dbReference type="ChEBI" id="CHEBI:29105"/>
    </ligand>
</feature>
<evidence type="ECO:0000256" key="6">
    <source>
        <dbReference type="HAMAP-Rule" id="MF_01871"/>
    </source>
</evidence>
<keyword evidence="2 6" id="KW-1003">Cell membrane</keyword>
<dbReference type="PANTHER" id="PTHR38344:SF1">
    <property type="entry name" value="INORGANIC CARBON TRANSPORTER SUBUNIT DABA-RELATED"/>
    <property type="match status" value="1"/>
</dbReference>
<accession>A0A2T4PWM5</accession>
<dbReference type="OrthoDB" id="9805101at2"/>
<evidence type="ECO:0000256" key="2">
    <source>
        <dbReference type="ARBA" id="ARBA00022475"/>
    </source>
</evidence>
<gene>
    <name evidence="6" type="primary">dabA</name>
    <name evidence="7" type="ORF">BU072_01030</name>
</gene>
<keyword evidence="5 6" id="KW-0472">Membrane</keyword>
<evidence type="ECO:0000313" key="7">
    <source>
        <dbReference type="EMBL" id="PTI30892.1"/>
    </source>
</evidence>
<dbReference type="EMBL" id="PZFK01000002">
    <property type="protein sequence ID" value="PTI30892.1"/>
    <property type="molecule type" value="Genomic_DNA"/>
</dbReference>
<feature type="binding site" evidence="6">
    <location>
        <position position="374"/>
    </location>
    <ligand>
        <name>Zn(2+)</name>
        <dbReference type="ChEBI" id="CHEBI:29105"/>
    </ligand>
</feature>
<evidence type="ECO:0000256" key="4">
    <source>
        <dbReference type="ARBA" id="ARBA00022833"/>
    </source>
</evidence>
<comment type="subunit">
    <text evidence="6">Forms a complex with DabB.</text>
</comment>
<comment type="similarity">
    <text evidence="6">Belongs to the inorganic carbon transporter (TC 9.A.2) DabA family.</text>
</comment>
<feature type="binding site" evidence="6">
    <location>
        <position position="571"/>
    </location>
    <ligand>
        <name>Zn(2+)</name>
        <dbReference type="ChEBI" id="CHEBI:29105"/>
    </ligand>
</feature>
<comment type="subcellular location">
    <subcellularLocation>
        <location evidence="6">Cell membrane</location>
        <topology evidence="6">Peripheral membrane protein</topology>
    </subcellularLocation>
</comment>
<evidence type="ECO:0000256" key="3">
    <source>
        <dbReference type="ARBA" id="ARBA00022723"/>
    </source>
</evidence>
<dbReference type="GeneID" id="64117524"/>
<keyword evidence="1 6" id="KW-0813">Transport</keyword>
<keyword evidence="4 6" id="KW-0862">Zinc</keyword>
<dbReference type="STRING" id="1167632.GCA_000286335_01973"/>
<comment type="caution">
    <text evidence="7">The sequence shown here is derived from an EMBL/GenBank/DDBJ whole genome shotgun (WGS) entry which is preliminary data.</text>
</comment>
<comment type="cofactor">
    <cofactor evidence="6">
        <name>Zn(2+)</name>
        <dbReference type="ChEBI" id="CHEBI:29105"/>
    </cofactor>
</comment>
<dbReference type="GO" id="GO:0008270">
    <property type="term" value="F:zinc ion binding"/>
    <property type="evidence" value="ECO:0007669"/>
    <property type="project" value="UniProtKB-UniRule"/>
</dbReference>
<reference evidence="7 8" key="1">
    <citation type="journal article" date="2016" name="Front. Microbiol.">
        <title>Comprehensive Phylogenetic Analysis of Bovine Non-aureus Staphylococci Species Based on Whole-Genome Sequencing.</title>
        <authorList>
            <person name="Naushad S."/>
            <person name="Barkema H.W."/>
            <person name="Luby C."/>
            <person name="Condas L.A."/>
            <person name="Nobrega D.B."/>
            <person name="Carson D.A."/>
            <person name="De Buck J."/>
        </authorList>
    </citation>
    <scope>NUCLEOTIDE SEQUENCE [LARGE SCALE GENOMIC DNA]</scope>
    <source>
        <strain evidence="7 8">SNUC 2204</strain>
    </source>
</reference>
<dbReference type="GO" id="GO:0005886">
    <property type="term" value="C:plasma membrane"/>
    <property type="evidence" value="ECO:0007669"/>
    <property type="project" value="UniProtKB-SubCell"/>
</dbReference>
<dbReference type="AlphaFoldDB" id="A0A2T4PWM5"/>
<dbReference type="Pfam" id="PF10070">
    <property type="entry name" value="DabA"/>
    <property type="match status" value="1"/>
</dbReference>